<sequence length="90" mass="9675">MYVLVLENVVNSSIHATLTSHWTHCRIVVVVVVVVVSVVSVVVVVVVVLVVVVAVVAVVVVVVASCCSGRRSAFRSRRPGFESCFRQVDV</sequence>
<name>A0AAV4J5U2_9GAST</name>
<keyword evidence="3" id="KW-1185">Reference proteome</keyword>
<protein>
    <recommendedName>
        <fullName evidence="4">ABC transmembrane type-1 domain-containing protein</fullName>
    </recommendedName>
</protein>
<accession>A0AAV4J5U2</accession>
<dbReference type="EMBL" id="BMAT01002966">
    <property type="protein sequence ID" value="GFS17650.1"/>
    <property type="molecule type" value="Genomic_DNA"/>
</dbReference>
<evidence type="ECO:0000313" key="3">
    <source>
        <dbReference type="Proteomes" id="UP000762676"/>
    </source>
</evidence>
<evidence type="ECO:0000313" key="2">
    <source>
        <dbReference type="EMBL" id="GFS17650.1"/>
    </source>
</evidence>
<dbReference type="AlphaFoldDB" id="A0AAV4J5U2"/>
<organism evidence="2 3">
    <name type="scientific">Elysia marginata</name>
    <dbReference type="NCBI Taxonomy" id="1093978"/>
    <lineage>
        <taxon>Eukaryota</taxon>
        <taxon>Metazoa</taxon>
        <taxon>Spiralia</taxon>
        <taxon>Lophotrochozoa</taxon>
        <taxon>Mollusca</taxon>
        <taxon>Gastropoda</taxon>
        <taxon>Heterobranchia</taxon>
        <taxon>Euthyneura</taxon>
        <taxon>Panpulmonata</taxon>
        <taxon>Sacoglossa</taxon>
        <taxon>Placobranchoidea</taxon>
        <taxon>Plakobranchidae</taxon>
        <taxon>Elysia</taxon>
    </lineage>
</organism>
<keyword evidence="1" id="KW-0812">Transmembrane</keyword>
<comment type="caution">
    <text evidence="2">The sequence shown here is derived from an EMBL/GenBank/DDBJ whole genome shotgun (WGS) entry which is preliminary data.</text>
</comment>
<evidence type="ECO:0000256" key="1">
    <source>
        <dbReference type="SAM" id="Phobius"/>
    </source>
</evidence>
<reference evidence="2 3" key="1">
    <citation type="journal article" date="2021" name="Elife">
        <title>Chloroplast acquisition without the gene transfer in kleptoplastic sea slugs, Plakobranchus ocellatus.</title>
        <authorList>
            <person name="Maeda T."/>
            <person name="Takahashi S."/>
            <person name="Yoshida T."/>
            <person name="Shimamura S."/>
            <person name="Takaki Y."/>
            <person name="Nagai Y."/>
            <person name="Toyoda A."/>
            <person name="Suzuki Y."/>
            <person name="Arimoto A."/>
            <person name="Ishii H."/>
            <person name="Satoh N."/>
            <person name="Nishiyama T."/>
            <person name="Hasebe M."/>
            <person name="Maruyama T."/>
            <person name="Minagawa J."/>
            <person name="Obokata J."/>
            <person name="Shigenobu S."/>
        </authorList>
    </citation>
    <scope>NUCLEOTIDE SEQUENCE [LARGE SCALE GENOMIC DNA]</scope>
</reference>
<gene>
    <name evidence="2" type="ORF">ElyMa_001501700</name>
</gene>
<keyword evidence="1" id="KW-1133">Transmembrane helix</keyword>
<proteinExistence type="predicted"/>
<evidence type="ECO:0008006" key="4">
    <source>
        <dbReference type="Google" id="ProtNLM"/>
    </source>
</evidence>
<feature type="transmembrane region" description="Helical" evidence="1">
    <location>
        <begin position="30"/>
        <end position="63"/>
    </location>
</feature>
<keyword evidence="1" id="KW-0472">Membrane</keyword>
<dbReference type="Proteomes" id="UP000762676">
    <property type="component" value="Unassembled WGS sequence"/>
</dbReference>